<dbReference type="Proteomes" id="UP001159405">
    <property type="component" value="Unassembled WGS sequence"/>
</dbReference>
<protein>
    <submittedName>
        <fullName evidence="1">Uncharacterized protein</fullName>
    </submittedName>
</protein>
<evidence type="ECO:0000313" key="1">
    <source>
        <dbReference type="EMBL" id="CAH3105102.1"/>
    </source>
</evidence>
<evidence type="ECO:0000313" key="2">
    <source>
        <dbReference type="Proteomes" id="UP001159405"/>
    </source>
</evidence>
<gene>
    <name evidence="1" type="ORF">PLOB_00012665</name>
</gene>
<organism evidence="1 2">
    <name type="scientific">Porites lobata</name>
    <dbReference type="NCBI Taxonomy" id="104759"/>
    <lineage>
        <taxon>Eukaryota</taxon>
        <taxon>Metazoa</taxon>
        <taxon>Cnidaria</taxon>
        <taxon>Anthozoa</taxon>
        <taxon>Hexacorallia</taxon>
        <taxon>Scleractinia</taxon>
        <taxon>Fungiina</taxon>
        <taxon>Poritidae</taxon>
        <taxon>Porites</taxon>
    </lineage>
</organism>
<comment type="caution">
    <text evidence="1">The sequence shown here is derived from an EMBL/GenBank/DDBJ whole genome shotgun (WGS) entry which is preliminary data.</text>
</comment>
<reference evidence="1 2" key="1">
    <citation type="submission" date="2022-05" db="EMBL/GenBank/DDBJ databases">
        <authorList>
            <consortium name="Genoscope - CEA"/>
            <person name="William W."/>
        </authorList>
    </citation>
    <scope>NUCLEOTIDE SEQUENCE [LARGE SCALE GENOMIC DNA]</scope>
</reference>
<keyword evidence="2" id="KW-1185">Reference proteome</keyword>
<name>A0ABN8NFH9_9CNID</name>
<proteinExistence type="predicted"/>
<dbReference type="EMBL" id="CALNXK010000017">
    <property type="protein sequence ID" value="CAH3105102.1"/>
    <property type="molecule type" value="Genomic_DNA"/>
</dbReference>
<feature type="non-terminal residue" evidence="1">
    <location>
        <position position="1"/>
    </location>
</feature>
<accession>A0ABN8NFH9</accession>
<sequence>SCFQIDGHDFVVSGCEDRSFKILDMKTDISFLSQFFPQGVSAAVATTIPGTDRTYVALGDKGSFVRILRWV</sequence>